<dbReference type="GO" id="GO:0005829">
    <property type="term" value="C:cytosol"/>
    <property type="evidence" value="ECO:0007669"/>
    <property type="project" value="TreeGrafter"/>
</dbReference>
<sequence length="252" mass="26415">MTTLAIIGGTGLTRMDGLTVTRREMVKTPYGAPSCPIVFGELGGREVAFMARHGVTHRIPPHRVNYCANIWALNSVGIEQIIAVGAVGGIHKDCTVGSIVIPHQIIDYTSARENTFFDGGDDPVEHIDFSYPYNEQLRQALIDGAKSSPGITLVDSGVYGVTQGPRLETAAEIVRMANDGCTIVGMTGMPEAALAAELGIAYACCGVVVNAAAGIDNKPIDTTALPAAIQAAMKNACKVLNTTLRDGTLMAG</sequence>
<feature type="binding site" evidence="3">
    <location>
        <begin position="52"/>
        <end position="53"/>
    </location>
    <ligand>
        <name>phosphate</name>
        <dbReference type="ChEBI" id="CHEBI:43474"/>
    </ligand>
</feature>
<proteinExistence type="inferred from homology"/>
<evidence type="ECO:0000256" key="1">
    <source>
        <dbReference type="ARBA" id="ARBA00022676"/>
    </source>
</evidence>
<dbReference type="Pfam" id="PF01048">
    <property type="entry name" value="PNP_UDP_1"/>
    <property type="match status" value="1"/>
</dbReference>
<dbReference type="CDD" id="cd09010">
    <property type="entry name" value="MTAP_SsMTAPII_like_MTIP"/>
    <property type="match status" value="1"/>
</dbReference>
<dbReference type="HAMAP" id="MF_01963">
    <property type="entry name" value="MTAP"/>
    <property type="match status" value="1"/>
</dbReference>
<comment type="subunit">
    <text evidence="3">Homohexamer. Dimer of a homotrimer.</text>
</comment>
<keyword evidence="6" id="KW-1185">Reference proteome</keyword>
<feature type="site" description="Important for substrate specificity" evidence="3">
    <location>
        <position position="222"/>
    </location>
</feature>
<dbReference type="InterPro" id="IPR035994">
    <property type="entry name" value="Nucleoside_phosphorylase_sf"/>
</dbReference>
<feature type="binding site" evidence="3">
    <location>
        <position position="186"/>
    </location>
    <ligand>
        <name>substrate</name>
    </ligand>
</feature>
<dbReference type="KEGG" id="gai:IMCC3135_23780"/>
<dbReference type="EC" id="2.4.2.1" evidence="3"/>
<protein>
    <recommendedName>
        <fullName evidence="3">Probable 6-oxopurine nucleoside phosphorylase</fullName>
        <ecNumber evidence="3">2.4.2.1</ecNumber>
    </recommendedName>
    <alternativeName>
        <fullName evidence="3">Purine nucleoside phosphorylase</fullName>
        <shortName evidence="3">PNP</shortName>
    </alternativeName>
</protein>
<evidence type="ECO:0000256" key="2">
    <source>
        <dbReference type="ARBA" id="ARBA00022679"/>
    </source>
</evidence>
<organism evidence="5 6">
    <name type="scientific">Granulosicoccus antarcticus IMCC3135</name>
    <dbReference type="NCBI Taxonomy" id="1192854"/>
    <lineage>
        <taxon>Bacteria</taxon>
        <taxon>Pseudomonadati</taxon>
        <taxon>Pseudomonadota</taxon>
        <taxon>Gammaproteobacteria</taxon>
        <taxon>Chromatiales</taxon>
        <taxon>Granulosicoccaceae</taxon>
        <taxon>Granulosicoccus</taxon>
    </lineage>
</organism>
<comment type="similarity">
    <text evidence="3">Belongs to the PNP/MTAP phosphorylase family. MTAP subfamily.</text>
</comment>
<feature type="domain" description="Nucleoside phosphorylase" evidence="4">
    <location>
        <begin position="3"/>
        <end position="244"/>
    </location>
</feature>
<evidence type="ECO:0000313" key="5">
    <source>
        <dbReference type="EMBL" id="ASJ74825.1"/>
    </source>
</evidence>
<evidence type="ECO:0000259" key="4">
    <source>
        <dbReference type="Pfam" id="PF01048"/>
    </source>
</evidence>
<feature type="binding site" evidence="3">
    <location>
        <position position="10"/>
    </location>
    <ligand>
        <name>phosphate</name>
        <dbReference type="ChEBI" id="CHEBI:43474"/>
    </ligand>
</feature>
<dbReference type="UniPathway" id="UPA00606"/>
<dbReference type="AlphaFoldDB" id="A0A2Z2NWF3"/>
<name>A0A2Z2NWF3_9GAMM</name>
<dbReference type="InterPro" id="IPR000845">
    <property type="entry name" value="Nucleoside_phosphorylase_d"/>
</dbReference>
<evidence type="ECO:0000256" key="3">
    <source>
        <dbReference type="HAMAP-Rule" id="MF_01963"/>
    </source>
</evidence>
<dbReference type="OrthoDB" id="1523230at2"/>
<keyword evidence="1 3" id="KW-0328">Glycosyltransferase</keyword>
<comment type="miscellaneous">
    <text evidence="3">Although this enzyme belongs to the family of MTA phosphorylases based on sequence homology, it has been shown that conserved amino acid substitutions in the substrate binding pocket convert the substrate specificity of this enzyme from 6-aminopurines to 6-oxopurines.</text>
</comment>
<comment type="caution">
    <text evidence="3">Lacks conserved residue(s) required for the propagation of feature annotation.</text>
</comment>
<dbReference type="EMBL" id="CP018632">
    <property type="protein sequence ID" value="ASJ74825.1"/>
    <property type="molecule type" value="Genomic_DNA"/>
</dbReference>
<dbReference type="RefSeq" id="WP_088919808.1">
    <property type="nucleotide sequence ID" value="NZ_CP018632.1"/>
</dbReference>
<feature type="binding site" evidence="3">
    <location>
        <begin position="210"/>
        <end position="212"/>
    </location>
    <ligand>
        <name>substrate</name>
    </ligand>
</feature>
<comment type="function">
    <text evidence="3">Purine nucleoside phosphorylase which is highly specific for 6-oxopurine nucleosides. Cleaves guanosine or inosine to respective bases and sugar-1-phosphate molecules. Involved in purine salvage.</text>
</comment>
<dbReference type="GO" id="GO:0006166">
    <property type="term" value="P:purine ribonucleoside salvage"/>
    <property type="evidence" value="ECO:0007669"/>
    <property type="project" value="UniProtKB-UniRule"/>
</dbReference>
<reference evidence="5 6" key="1">
    <citation type="submission" date="2016-12" db="EMBL/GenBank/DDBJ databases">
        <authorList>
            <person name="Song W.-J."/>
            <person name="Kurnit D.M."/>
        </authorList>
    </citation>
    <scope>NUCLEOTIDE SEQUENCE [LARGE SCALE GENOMIC DNA]</scope>
    <source>
        <strain evidence="5 6">IMCC3135</strain>
    </source>
</reference>
<comment type="pathway">
    <text evidence="3">Purine metabolism; purine nucleoside salvage.</text>
</comment>
<accession>A0A2Z2NWF3</accession>
<keyword evidence="3" id="KW-0660">Purine salvage</keyword>
<feature type="binding site" evidence="3">
    <location>
        <position position="187"/>
    </location>
    <ligand>
        <name>phosphate</name>
        <dbReference type="ChEBI" id="CHEBI:43474"/>
    </ligand>
</feature>
<dbReference type="NCBIfam" id="NF006599">
    <property type="entry name" value="PRK09136.1"/>
    <property type="match status" value="1"/>
</dbReference>
<dbReference type="PANTHER" id="PTHR42679:SF2">
    <property type="entry name" value="S-METHYL-5'-THIOADENOSINE PHOSPHORYLASE"/>
    <property type="match status" value="1"/>
</dbReference>
<dbReference type="Gene3D" id="3.40.50.1580">
    <property type="entry name" value="Nucleoside phosphorylase domain"/>
    <property type="match status" value="1"/>
</dbReference>
<dbReference type="InterPro" id="IPR010044">
    <property type="entry name" value="MTAP"/>
</dbReference>
<keyword evidence="2 3" id="KW-0808">Transferase</keyword>
<dbReference type="SUPFAM" id="SSF53167">
    <property type="entry name" value="Purine and uridine phosphorylases"/>
    <property type="match status" value="1"/>
</dbReference>
<comment type="catalytic activity">
    <reaction evidence="3">
        <text>a purine D-ribonucleoside + phosphate = a purine nucleobase + alpha-D-ribose 1-phosphate</text>
        <dbReference type="Rhea" id="RHEA:19805"/>
        <dbReference type="ChEBI" id="CHEBI:26386"/>
        <dbReference type="ChEBI" id="CHEBI:43474"/>
        <dbReference type="ChEBI" id="CHEBI:57720"/>
        <dbReference type="ChEBI" id="CHEBI:142355"/>
        <dbReference type="EC" id="2.4.2.1"/>
    </reaction>
</comment>
<dbReference type="Proteomes" id="UP000250079">
    <property type="component" value="Chromosome"/>
</dbReference>
<dbReference type="GO" id="GO:0017061">
    <property type="term" value="F:S-methyl-5-thioadenosine phosphorylase activity"/>
    <property type="evidence" value="ECO:0007669"/>
    <property type="project" value="InterPro"/>
</dbReference>
<gene>
    <name evidence="5" type="ORF">IMCC3135_23780</name>
</gene>
<feature type="site" description="Important for substrate specificity" evidence="3">
    <location>
        <position position="168"/>
    </location>
</feature>
<evidence type="ECO:0000313" key="6">
    <source>
        <dbReference type="Proteomes" id="UP000250079"/>
    </source>
</evidence>
<dbReference type="PANTHER" id="PTHR42679">
    <property type="entry name" value="S-METHYL-5'-THIOADENOSINE PHOSPHORYLASE"/>
    <property type="match status" value="1"/>
</dbReference>
<dbReference type="GO" id="GO:0019509">
    <property type="term" value="P:L-methionine salvage from methylthioadenosine"/>
    <property type="evidence" value="ECO:0007669"/>
    <property type="project" value="TreeGrafter"/>
</dbReference>